<dbReference type="SMART" id="SM00342">
    <property type="entry name" value="HTH_ARAC"/>
    <property type="match status" value="1"/>
</dbReference>
<evidence type="ECO:0000313" key="6">
    <source>
        <dbReference type="EMBL" id="CUP41195.1"/>
    </source>
</evidence>
<keyword evidence="3" id="KW-0804">Transcription</keyword>
<evidence type="ECO:0000313" key="7">
    <source>
        <dbReference type="EMBL" id="RGM01206.1"/>
    </source>
</evidence>
<dbReference type="SUPFAM" id="SSF51215">
    <property type="entry name" value="Regulatory protein AraC"/>
    <property type="match status" value="1"/>
</dbReference>
<dbReference type="PROSITE" id="PS01124">
    <property type="entry name" value="HTH_ARAC_FAMILY_2"/>
    <property type="match status" value="1"/>
</dbReference>
<name>A0A174N509_9FIRM</name>
<dbReference type="GO" id="GO:0043565">
    <property type="term" value="F:sequence-specific DNA binding"/>
    <property type="evidence" value="ECO:0007669"/>
    <property type="project" value="InterPro"/>
</dbReference>
<organism evidence="6 8">
    <name type="scientific">Hungatella hathewayi</name>
    <dbReference type="NCBI Taxonomy" id="154046"/>
    <lineage>
        <taxon>Bacteria</taxon>
        <taxon>Bacillati</taxon>
        <taxon>Bacillota</taxon>
        <taxon>Clostridia</taxon>
        <taxon>Lachnospirales</taxon>
        <taxon>Lachnospiraceae</taxon>
        <taxon>Hungatella</taxon>
    </lineage>
</organism>
<dbReference type="Gene3D" id="1.10.10.60">
    <property type="entry name" value="Homeodomain-like"/>
    <property type="match status" value="2"/>
</dbReference>
<dbReference type="PANTHER" id="PTHR43280">
    <property type="entry name" value="ARAC-FAMILY TRANSCRIPTIONAL REGULATOR"/>
    <property type="match status" value="1"/>
</dbReference>
<gene>
    <name evidence="6" type="primary">chbR_4</name>
    <name evidence="7" type="ORF">DXC39_19745</name>
    <name evidence="6" type="ORF">ERS852407_05864</name>
</gene>
<dbReference type="EMBL" id="QSSQ01000023">
    <property type="protein sequence ID" value="RGM01206.1"/>
    <property type="molecule type" value="Genomic_DNA"/>
</dbReference>
<evidence type="ECO:0000256" key="4">
    <source>
        <dbReference type="SAM" id="MobiDB-lite"/>
    </source>
</evidence>
<dbReference type="EMBL" id="CYZE01000029">
    <property type="protein sequence ID" value="CUP41195.1"/>
    <property type="molecule type" value="Genomic_DNA"/>
</dbReference>
<dbReference type="Proteomes" id="UP000261257">
    <property type="component" value="Unassembled WGS sequence"/>
</dbReference>
<dbReference type="AlphaFoldDB" id="A0A174N509"/>
<reference evidence="7 9" key="2">
    <citation type="submission" date="2018-08" db="EMBL/GenBank/DDBJ databases">
        <title>A genome reference for cultivated species of the human gut microbiota.</title>
        <authorList>
            <person name="Zou Y."/>
            <person name="Xue W."/>
            <person name="Luo G."/>
        </authorList>
    </citation>
    <scope>NUCLEOTIDE SEQUENCE [LARGE SCALE GENOMIC DNA]</scope>
    <source>
        <strain evidence="7 9">TF05-11AC</strain>
    </source>
</reference>
<feature type="domain" description="HTH araC/xylS-type" evidence="5">
    <location>
        <begin position="232"/>
        <end position="329"/>
    </location>
</feature>
<protein>
    <submittedName>
        <fullName evidence="7">AraC family transcriptional regulator</fullName>
    </submittedName>
    <submittedName>
        <fullName evidence="6">Response regulator containing CheY-like receiver domain and AraC-type DNA-binding domain</fullName>
    </submittedName>
</protein>
<evidence type="ECO:0000256" key="3">
    <source>
        <dbReference type="ARBA" id="ARBA00023163"/>
    </source>
</evidence>
<evidence type="ECO:0000259" key="5">
    <source>
        <dbReference type="PROSITE" id="PS01124"/>
    </source>
</evidence>
<reference evidence="6 8" key="1">
    <citation type="submission" date="2015-09" db="EMBL/GenBank/DDBJ databases">
        <authorList>
            <consortium name="Pathogen Informatics"/>
        </authorList>
    </citation>
    <scope>NUCLEOTIDE SEQUENCE [LARGE SCALE GENOMIC DNA]</scope>
    <source>
        <strain evidence="6 8">2789STDY5608850</strain>
    </source>
</reference>
<dbReference type="Pfam" id="PF12833">
    <property type="entry name" value="HTH_18"/>
    <property type="match status" value="1"/>
</dbReference>
<dbReference type="RefSeq" id="WP_055660590.1">
    <property type="nucleotide sequence ID" value="NZ_CABIXC010000029.1"/>
</dbReference>
<dbReference type="SUPFAM" id="SSF46689">
    <property type="entry name" value="Homeodomain-like"/>
    <property type="match status" value="1"/>
</dbReference>
<keyword evidence="2 6" id="KW-0238">DNA-binding</keyword>
<dbReference type="PANTHER" id="PTHR43280:SF28">
    <property type="entry name" value="HTH-TYPE TRANSCRIPTIONAL ACTIVATOR RHAS"/>
    <property type="match status" value="1"/>
</dbReference>
<evidence type="ECO:0000256" key="1">
    <source>
        <dbReference type="ARBA" id="ARBA00023015"/>
    </source>
</evidence>
<dbReference type="InterPro" id="IPR018060">
    <property type="entry name" value="HTH_AraC"/>
</dbReference>
<dbReference type="InterPro" id="IPR009057">
    <property type="entry name" value="Homeodomain-like_sf"/>
</dbReference>
<dbReference type="InterPro" id="IPR014710">
    <property type="entry name" value="RmlC-like_jellyroll"/>
</dbReference>
<keyword evidence="1" id="KW-0805">Transcription regulation</keyword>
<sequence>MDLQELDTLFRTRTRREQYYLEHQGAPSPSYRTMEHRQIDGKDVLYFRLPALKEAEILIRKDSRFTDVPYYIHSNLNMNYIYSGKCDYVINSRSVTLHQGDVVIFDKDVVRRKQYAGEEDIVINISMSNEFFNNSFLRRIGEQSIISNFMLHVLSDHSDTHNHYLVFRTNHETLISTLFCQLFTEYYGSRIYGKEMIQGYLHLIFVELLRLYQEDKDNQLVQISSGQMSCTLEILHYIEEHYKDCTLAQLSAAFGYHPKYISALLKKQTGKTFKETQLDQRLKAAAALLIDTDDSIQSICHKVGASNQNFFYKSFEAAYRMSPGDYRKKNTEPVLPRQLLTPPAESHPPES</sequence>
<evidence type="ECO:0000256" key="2">
    <source>
        <dbReference type="ARBA" id="ARBA00023125"/>
    </source>
</evidence>
<feature type="region of interest" description="Disordered" evidence="4">
    <location>
        <begin position="326"/>
        <end position="351"/>
    </location>
</feature>
<evidence type="ECO:0000313" key="9">
    <source>
        <dbReference type="Proteomes" id="UP000261257"/>
    </source>
</evidence>
<dbReference type="InterPro" id="IPR037923">
    <property type="entry name" value="HTH-like"/>
</dbReference>
<dbReference type="Gene3D" id="2.60.120.10">
    <property type="entry name" value="Jelly Rolls"/>
    <property type="match status" value="1"/>
</dbReference>
<dbReference type="Proteomes" id="UP000095651">
    <property type="component" value="Unassembled WGS sequence"/>
</dbReference>
<accession>A0A174N509</accession>
<proteinExistence type="predicted"/>
<evidence type="ECO:0000313" key="8">
    <source>
        <dbReference type="Proteomes" id="UP000095651"/>
    </source>
</evidence>
<dbReference type="GO" id="GO:0003700">
    <property type="term" value="F:DNA-binding transcription factor activity"/>
    <property type="evidence" value="ECO:0007669"/>
    <property type="project" value="InterPro"/>
</dbReference>